<accession>A0AAT9V7T7</accession>
<proteinExistence type="predicted"/>
<sequence>MAKYKTLTEAVRGWVREFNAIPQSLIEKAYPNLEDDGLQILVTERECNNCRYTEYELREVDGETVEFCSNCGKETEKEGTTEAWGLPMWGTMWTFGEPSFDGTWAKDNLEKMRECGFWVYESDELGILFGINGAGYDFYESHWIPLYKARGLNWHEIDDTVHEA</sequence>
<dbReference type="EMBL" id="OQ846916">
    <property type="protein sequence ID" value="WJJ55384.1"/>
    <property type="molecule type" value="Genomic_DNA"/>
</dbReference>
<evidence type="ECO:0000313" key="1">
    <source>
        <dbReference type="EMBL" id="WJJ55384.1"/>
    </source>
</evidence>
<protein>
    <submittedName>
        <fullName evidence="1">Uncharacterized protein</fullName>
    </submittedName>
</protein>
<name>A0AAT9V7T7_9CAUD</name>
<reference evidence="1" key="1">
    <citation type="submission" date="2023-04" db="EMBL/GenBank/DDBJ databases">
        <title>Characterization and genome study of newly isolated Alicyclobacillus-specific phaga.</title>
        <authorList>
            <person name="Shymialevich D."/>
            <person name="Wojcicki M."/>
            <person name="Srednicka P."/>
            <person name="Swider O."/>
        </authorList>
    </citation>
    <scope>NUCLEOTIDE SEQUENCE</scope>
</reference>
<organism evidence="1">
    <name type="scientific">Alicyclobacillus phage KKP_3916</name>
    <dbReference type="NCBI Taxonomy" id="3040651"/>
    <lineage>
        <taxon>Viruses</taxon>
        <taxon>Duplodnaviria</taxon>
        <taxon>Heunggongvirae</taxon>
        <taxon>Uroviricota</taxon>
        <taxon>Caudoviricetes</taxon>
    </lineage>
</organism>
<gene>
    <name evidence="1" type="ORF">QB910_000140</name>
</gene>